<gene>
    <name evidence="2" type="ORF">J2Z37_002660</name>
</gene>
<protein>
    <recommendedName>
        <fullName evidence="4">Outer membrane lipoprotein carrier protein LolA</fullName>
    </recommendedName>
</protein>
<evidence type="ECO:0000256" key="1">
    <source>
        <dbReference type="SAM" id="Phobius"/>
    </source>
</evidence>
<dbReference type="EMBL" id="JAGGKT010000007">
    <property type="protein sequence ID" value="MBP1932652.1"/>
    <property type="molecule type" value="Genomic_DNA"/>
</dbReference>
<keyword evidence="3" id="KW-1185">Reference proteome</keyword>
<keyword evidence="1" id="KW-0472">Membrane</keyword>
<name>A0ABS4GR99_9BACL</name>
<comment type="caution">
    <text evidence="2">The sequence shown here is derived from an EMBL/GenBank/DDBJ whole genome shotgun (WGS) entry which is preliminary data.</text>
</comment>
<evidence type="ECO:0000313" key="2">
    <source>
        <dbReference type="EMBL" id="MBP1932652.1"/>
    </source>
</evidence>
<organism evidence="2 3">
    <name type="scientific">Ammoniphilus resinae</name>
    <dbReference type="NCBI Taxonomy" id="861532"/>
    <lineage>
        <taxon>Bacteria</taxon>
        <taxon>Bacillati</taxon>
        <taxon>Bacillota</taxon>
        <taxon>Bacilli</taxon>
        <taxon>Bacillales</taxon>
        <taxon>Paenibacillaceae</taxon>
        <taxon>Aneurinibacillus group</taxon>
        <taxon>Ammoniphilus</taxon>
    </lineage>
</organism>
<sequence length="246" mass="28665">MIWMAIFKQKRFIWMTILCMFFWSVTGWAVFSAMPSGVKQNWNEVNSALEHMQEWNSYQTTENVIVDGQEVVSLIGSIQHIPKQSRFQTNIRLNDKDTFQFEAYIQDKMIYLYDPSTPKWVQMSMRHPTAGELNAMTDNLNFWVLLLSYAKSVEKSQEAEGYLRYRVLLNPFAESIHGILFEGDQGYLEFVLEKQTGNIIEAQLISKHKNLFSNLKNATYTARFSSINQVESLNVPKEAYRGEKLD</sequence>
<keyword evidence="1" id="KW-1133">Transmembrane helix</keyword>
<evidence type="ECO:0000313" key="3">
    <source>
        <dbReference type="Proteomes" id="UP001519343"/>
    </source>
</evidence>
<accession>A0ABS4GR99</accession>
<keyword evidence="1" id="KW-0812">Transmembrane</keyword>
<proteinExistence type="predicted"/>
<feature type="transmembrane region" description="Helical" evidence="1">
    <location>
        <begin position="12"/>
        <end position="31"/>
    </location>
</feature>
<dbReference type="Proteomes" id="UP001519343">
    <property type="component" value="Unassembled WGS sequence"/>
</dbReference>
<evidence type="ECO:0008006" key="4">
    <source>
        <dbReference type="Google" id="ProtNLM"/>
    </source>
</evidence>
<reference evidence="2 3" key="1">
    <citation type="submission" date="2021-03" db="EMBL/GenBank/DDBJ databases">
        <title>Genomic Encyclopedia of Type Strains, Phase IV (KMG-IV): sequencing the most valuable type-strain genomes for metagenomic binning, comparative biology and taxonomic classification.</title>
        <authorList>
            <person name="Goeker M."/>
        </authorList>
    </citation>
    <scope>NUCLEOTIDE SEQUENCE [LARGE SCALE GENOMIC DNA]</scope>
    <source>
        <strain evidence="2 3">DSM 24738</strain>
    </source>
</reference>